<evidence type="ECO:0000259" key="8">
    <source>
        <dbReference type="SMART" id="SM00737"/>
    </source>
</evidence>
<keyword evidence="10" id="KW-1185">Reference proteome</keyword>
<gene>
    <name evidence="9" type="ORF">CSSPTR1EN2_LOCUS21919</name>
</gene>
<evidence type="ECO:0000256" key="2">
    <source>
        <dbReference type="ARBA" id="ARBA00006370"/>
    </source>
</evidence>
<proteinExistence type="inferred from homology"/>
<dbReference type="InterPro" id="IPR003172">
    <property type="entry name" value="ML_dom"/>
</dbReference>
<comment type="subunit">
    <text evidence="3">Monomer.</text>
</comment>
<evidence type="ECO:0000256" key="5">
    <source>
        <dbReference type="ARBA" id="ARBA00022729"/>
    </source>
</evidence>
<comment type="similarity">
    <text evidence="2">Belongs to the NPC2 family.</text>
</comment>
<evidence type="ECO:0000256" key="1">
    <source>
        <dbReference type="ARBA" id="ARBA00002053"/>
    </source>
</evidence>
<evidence type="ECO:0000256" key="4">
    <source>
        <dbReference type="ARBA" id="ARBA00022448"/>
    </source>
</evidence>
<evidence type="ECO:0000256" key="6">
    <source>
        <dbReference type="ARBA" id="ARBA00023055"/>
    </source>
</evidence>
<dbReference type="Pfam" id="PF02221">
    <property type="entry name" value="E1_DerP2_DerF2"/>
    <property type="match status" value="1"/>
</dbReference>
<organism evidence="9 10">
    <name type="scientific">Sphagnum troendelagicum</name>
    <dbReference type="NCBI Taxonomy" id="128251"/>
    <lineage>
        <taxon>Eukaryota</taxon>
        <taxon>Viridiplantae</taxon>
        <taxon>Streptophyta</taxon>
        <taxon>Embryophyta</taxon>
        <taxon>Bryophyta</taxon>
        <taxon>Sphagnophytina</taxon>
        <taxon>Sphagnopsida</taxon>
        <taxon>Sphagnales</taxon>
        <taxon>Sphagnaceae</taxon>
        <taxon>Sphagnum</taxon>
    </lineage>
</organism>
<protein>
    <recommendedName>
        <fullName evidence="8">MD-2-related lipid-recognition domain-containing protein</fullName>
    </recommendedName>
</protein>
<dbReference type="PANTHER" id="PTHR11306:SF0">
    <property type="entry name" value="PHOSPHATIDYLGLYCEROL_PHOSPHATIDYLINOSITOL TRANSFER PROTEIN"/>
    <property type="match status" value="1"/>
</dbReference>
<feature type="chain" id="PRO_5047121158" description="MD-2-related lipid-recognition domain-containing protein" evidence="7">
    <location>
        <begin position="29"/>
        <end position="173"/>
    </location>
</feature>
<dbReference type="EMBL" id="OZ019900">
    <property type="protein sequence ID" value="CAK9234006.1"/>
    <property type="molecule type" value="Genomic_DNA"/>
</dbReference>
<keyword evidence="4" id="KW-0813">Transport</keyword>
<dbReference type="InterPro" id="IPR039670">
    <property type="entry name" value="NPC2-like"/>
</dbReference>
<evidence type="ECO:0000256" key="7">
    <source>
        <dbReference type="SAM" id="SignalP"/>
    </source>
</evidence>
<dbReference type="SUPFAM" id="SSF81296">
    <property type="entry name" value="E set domains"/>
    <property type="match status" value="1"/>
</dbReference>
<sequence length="173" mass="18722">MAVKWPAISVSLILLCVELLFFTSGGLALAVTPSNWELCDKSAKYDVEVKNITIEPYPAVSGEDVTFIVPAIANQEITTAFVVVTVSFHGIPVHVERNDICSKLKCPIGPGSFTLENTEPLPKITPPGSYNIKLQFLDGDNSILACAEVKFTIVWGKHLETTLESLNSLQSGS</sequence>
<evidence type="ECO:0000313" key="9">
    <source>
        <dbReference type="EMBL" id="CAK9234006.1"/>
    </source>
</evidence>
<dbReference type="PANTHER" id="PTHR11306">
    <property type="entry name" value="NIEMANN PICK TYPE C2 PROTEIN NPC2-RELATED"/>
    <property type="match status" value="1"/>
</dbReference>
<evidence type="ECO:0000313" key="10">
    <source>
        <dbReference type="Proteomes" id="UP001497512"/>
    </source>
</evidence>
<dbReference type="InterPro" id="IPR014756">
    <property type="entry name" value="Ig_E-set"/>
</dbReference>
<keyword evidence="6" id="KW-0445">Lipid transport</keyword>
<dbReference type="SMART" id="SM00737">
    <property type="entry name" value="ML"/>
    <property type="match status" value="1"/>
</dbReference>
<dbReference type="Gene3D" id="2.60.40.770">
    <property type="match status" value="1"/>
</dbReference>
<keyword evidence="5 7" id="KW-0732">Signal</keyword>
<dbReference type="Proteomes" id="UP001497512">
    <property type="component" value="Chromosome 8"/>
</dbReference>
<evidence type="ECO:0000256" key="3">
    <source>
        <dbReference type="ARBA" id="ARBA00011245"/>
    </source>
</evidence>
<accession>A0ABP0UZY2</accession>
<name>A0ABP0UZY2_9BRYO</name>
<reference evidence="9" key="1">
    <citation type="submission" date="2024-02" db="EMBL/GenBank/DDBJ databases">
        <authorList>
            <consortium name="ELIXIR-Norway"/>
            <consortium name="Elixir Norway"/>
        </authorList>
    </citation>
    <scope>NUCLEOTIDE SEQUENCE</scope>
</reference>
<comment type="function">
    <text evidence="1">Catalyzes the intermembrane transfer of phosphatidylglycerol and phosphatidylinositol.</text>
</comment>
<feature type="signal peptide" evidence="7">
    <location>
        <begin position="1"/>
        <end position="28"/>
    </location>
</feature>
<feature type="domain" description="MD-2-related lipid-recognition" evidence="8">
    <location>
        <begin position="36"/>
        <end position="151"/>
    </location>
</feature>